<evidence type="ECO:0000313" key="9">
    <source>
        <dbReference type="EMBL" id="GBC60687.1"/>
    </source>
</evidence>
<organism evidence="9 10">
    <name type="scientific">Desulfonema ishimotonii</name>
    <dbReference type="NCBI Taxonomy" id="45657"/>
    <lineage>
        <taxon>Bacteria</taxon>
        <taxon>Pseudomonadati</taxon>
        <taxon>Thermodesulfobacteriota</taxon>
        <taxon>Desulfobacteria</taxon>
        <taxon>Desulfobacterales</taxon>
        <taxon>Desulfococcaceae</taxon>
        <taxon>Desulfonema</taxon>
    </lineage>
</organism>
<evidence type="ECO:0000256" key="2">
    <source>
        <dbReference type="ARBA" id="ARBA00022722"/>
    </source>
</evidence>
<dbReference type="EC" id="3.1.11.6" evidence="5"/>
<dbReference type="OrthoDB" id="9802795at2"/>
<dbReference type="InterPro" id="IPR003753">
    <property type="entry name" value="Exonuc_VII_L"/>
</dbReference>
<comment type="subcellular location">
    <subcellularLocation>
        <location evidence="5 6">Cytoplasm</location>
    </subcellularLocation>
</comment>
<evidence type="ECO:0000256" key="1">
    <source>
        <dbReference type="ARBA" id="ARBA00022490"/>
    </source>
</evidence>
<dbReference type="Proteomes" id="UP000288096">
    <property type="component" value="Unassembled WGS sequence"/>
</dbReference>
<evidence type="ECO:0000256" key="4">
    <source>
        <dbReference type="ARBA" id="ARBA00022839"/>
    </source>
</evidence>
<comment type="caution">
    <text evidence="9">The sequence shown here is derived from an EMBL/GenBank/DDBJ whole genome shotgun (WGS) entry which is preliminary data.</text>
</comment>
<evidence type="ECO:0000259" key="8">
    <source>
        <dbReference type="Pfam" id="PF13742"/>
    </source>
</evidence>
<proteinExistence type="inferred from homology"/>
<dbReference type="GO" id="GO:0003676">
    <property type="term" value="F:nucleic acid binding"/>
    <property type="evidence" value="ECO:0007669"/>
    <property type="project" value="InterPro"/>
</dbReference>
<dbReference type="PANTHER" id="PTHR30008">
    <property type="entry name" value="EXODEOXYRIBONUCLEASE 7 LARGE SUBUNIT"/>
    <property type="match status" value="1"/>
</dbReference>
<dbReference type="InterPro" id="IPR020579">
    <property type="entry name" value="Exonuc_VII_lsu_C"/>
</dbReference>
<feature type="domain" description="Exonuclease VII large subunit C-terminal" evidence="7">
    <location>
        <begin position="127"/>
        <end position="440"/>
    </location>
</feature>
<feature type="domain" description="OB-fold nucleic acid binding" evidence="8">
    <location>
        <begin position="11"/>
        <end position="103"/>
    </location>
</feature>
<keyword evidence="10" id="KW-1185">Reference proteome</keyword>
<dbReference type="InterPro" id="IPR025824">
    <property type="entry name" value="OB-fold_nuc-bd_dom"/>
</dbReference>
<keyword evidence="1 5" id="KW-0963">Cytoplasm</keyword>
<comment type="catalytic activity">
    <reaction evidence="5 6">
        <text>Exonucleolytic cleavage in either 5'- to 3'- or 3'- to 5'-direction to yield nucleoside 5'-phosphates.</text>
        <dbReference type="EC" id="3.1.11.6"/>
    </reaction>
</comment>
<keyword evidence="3 5" id="KW-0378">Hydrolase</keyword>
<comment type="subunit">
    <text evidence="5">Heterooligomer composed of large and small subunits.</text>
</comment>
<protein>
    <recommendedName>
        <fullName evidence="5">Exodeoxyribonuclease 7 large subunit</fullName>
        <ecNumber evidence="5">3.1.11.6</ecNumber>
    </recommendedName>
    <alternativeName>
        <fullName evidence="5">Exodeoxyribonuclease VII large subunit</fullName>
        <shortName evidence="5">Exonuclease VII large subunit</shortName>
    </alternativeName>
</protein>
<keyword evidence="4 5" id="KW-0269">Exonuclease</keyword>
<name>A0A401FUM0_9BACT</name>
<evidence type="ECO:0000259" key="7">
    <source>
        <dbReference type="Pfam" id="PF02601"/>
    </source>
</evidence>
<dbReference type="PANTHER" id="PTHR30008:SF0">
    <property type="entry name" value="EXODEOXYRIBONUCLEASE 7 LARGE SUBUNIT"/>
    <property type="match status" value="1"/>
</dbReference>
<accession>A0A401FUM0</accession>
<comment type="function">
    <text evidence="5">Bidirectionally degrades single-stranded DNA into large acid-insoluble oligonucleotides, which are then degraded further into small acid-soluble oligonucleotides.</text>
</comment>
<evidence type="ECO:0000256" key="5">
    <source>
        <dbReference type="HAMAP-Rule" id="MF_00378"/>
    </source>
</evidence>
<dbReference type="CDD" id="cd04489">
    <property type="entry name" value="ExoVII_LU_OBF"/>
    <property type="match status" value="1"/>
</dbReference>
<dbReference type="GO" id="GO:0008855">
    <property type="term" value="F:exodeoxyribonuclease VII activity"/>
    <property type="evidence" value="ECO:0007669"/>
    <property type="project" value="UniProtKB-UniRule"/>
</dbReference>
<sequence length="454" mass="50730">MAETDRQRQIYSVSELTSEIRALLEERFPLIWLTGEISNFRSPSSGHFYFTLRDDAAQISAVMFRGQNRRIGFTPEDGMRITGLGRISVYEPRGNYQLIFEYLEPRGVGSLQAAFEQLKARLTAEGLFDRKHKRPLPFLPRKISVVTSPTGAVIHDIMKVVGRRFPNIHIEVVPVRVQGDGAAREIANGIRLLNDRADTDLIIIARGGGSPEDLNPFNSESVARSVFASEIPVISGVGHETDFTIADFVADLRAPTPSAAAEMAVPLKADLAGKCATLSAALTRRFDACVANRRRHLENITKRLVHPRRRIEDLRLRLDDLTERLSRRSKGRVSHRREQLAWQAEKLQASSPRMLTRKLARKRDDLIRDLVLHMKTDLGGKRSQLREMNARLKALNPEAILARGYSITRTIPDGDIVMNAAAVSPGQELDVTLARGAVRCRVEGITDHGSKTDI</sequence>
<reference evidence="10" key="2">
    <citation type="submission" date="2019-01" db="EMBL/GenBank/DDBJ databases">
        <title>Genome sequence of Desulfonema ishimotonii strain Tokyo 01.</title>
        <authorList>
            <person name="Fukui M."/>
        </authorList>
    </citation>
    <scope>NUCLEOTIDE SEQUENCE [LARGE SCALE GENOMIC DNA]</scope>
    <source>
        <strain evidence="10">Tokyo 01</strain>
    </source>
</reference>
<dbReference type="GO" id="GO:0009318">
    <property type="term" value="C:exodeoxyribonuclease VII complex"/>
    <property type="evidence" value="ECO:0007669"/>
    <property type="project" value="UniProtKB-UniRule"/>
</dbReference>
<evidence type="ECO:0000313" key="10">
    <source>
        <dbReference type="Proteomes" id="UP000288096"/>
    </source>
</evidence>
<evidence type="ECO:0000256" key="6">
    <source>
        <dbReference type="RuleBase" id="RU004355"/>
    </source>
</evidence>
<keyword evidence="2 5" id="KW-0540">Nuclease</keyword>
<dbReference type="RefSeq" id="WP_124328071.1">
    <property type="nucleotide sequence ID" value="NZ_BEXT01000001.1"/>
</dbReference>
<dbReference type="HAMAP" id="MF_00378">
    <property type="entry name" value="Exonuc_7_L"/>
    <property type="match status" value="1"/>
</dbReference>
<dbReference type="Pfam" id="PF02601">
    <property type="entry name" value="Exonuc_VII_L"/>
    <property type="match status" value="1"/>
</dbReference>
<evidence type="ECO:0000256" key="3">
    <source>
        <dbReference type="ARBA" id="ARBA00022801"/>
    </source>
</evidence>
<dbReference type="GO" id="GO:0005737">
    <property type="term" value="C:cytoplasm"/>
    <property type="evidence" value="ECO:0007669"/>
    <property type="project" value="UniProtKB-SubCell"/>
</dbReference>
<dbReference type="AlphaFoldDB" id="A0A401FUM0"/>
<gene>
    <name evidence="5" type="primary">xseA</name>
    <name evidence="9" type="ORF">DENIS_1644</name>
</gene>
<dbReference type="NCBIfam" id="TIGR00237">
    <property type="entry name" value="xseA"/>
    <property type="match status" value="1"/>
</dbReference>
<dbReference type="EMBL" id="BEXT01000001">
    <property type="protein sequence ID" value="GBC60687.1"/>
    <property type="molecule type" value="Genomic_DNA"/>
</dbReference>
<dbReference type="GO" id="GO:0006308">
    <property type="term" value="P:DNA catabolic process"/>
    <property type="evidence" value="ECO:0007669"/>
    <property type="project" value="UniProtKB-UniRule"/>
</dbReference>
<dbReference type="Pfam" id="PF13742">
    <property type="entry name" value="tRNA_anti_2"/>
    <property type="match status" value="1"/>
</dbReference>
<reference evidence="10" key="1">
    <citation type="submission" date="2017-11" db="EMBL/GenBank/DDBJ databases">
        <authorList>
            <person name="Watanabe M."/>
            <person name="Kojima H."/>
        </authorList>
    </citation>
    <scope>NUCLEOTIDE SEQUENCE [LARGE SCALE GENOMIC DNA]</scope>
    <source>
        <strain evidence="10">Tokyo 01</strain>
    </source>
</reference>
<comment type="similarity">
    <text evidence="5 6">Belongs to the XseA family.</text>
</comment>